<comment type="caution">
    <text evidence="2">The sequence shown here is derived from an EMBL/GenBank/DDBJ whole genome shotgun (WGS) entry which is preliminary data.</text>
</comment>
<name>A0A9E2LEQ5_9BACT</name>
<proteinExistence type="predicted"/>
<reference evidence="2" key="2">
    <citation type="submission" date="2021-04" db="EMBL/GenBank/DDBJ databases">
        <authorList>
            <person name="Gilroy R."/>
        </authorList>
    </citation>
    <scope>NUCLEOTIDE SEQUENCE</scope>
    <source>
        <strain evidence="2">G3-2149</strain>
    </source>
</reference>
<dbReference type="EMBL" id="JAHLFU010000286">
    <property type="protein sequence ID" value="MBU3854813.1"/>
    <property type="molecule type" value="Genomic_DNA"/>
</dbReference>
<dbReference type="Proteomes" id="UP000823865">
    <property type="component" value="Unassembled WGS sequence"/>
</dbReference>
<evidence type="ECO:0000313" key="2">
    <source>
        <dbReference type="EMBL" id="MBU3854813.1"/>
    </source>
</evidence>
<evidence type="ECO:0000256" key="1">
    <source>
        <dbReference type="SAM" id="MobiDB-lite"/>
    </source>
</evidence>
<feature type="region of interest" description="Disordered" evidence="1">
    <location>
        <begin position="1"/>
        <end position="20"/>
    </location>
</feature>
<accession>A0A9E2LEQ5</accession>
<reference evidence="2" key="1">
    <citation type="journal article" date="2021" name="PeerJ">
        <title>Extensive microbial diversity within the chicken gut microbiome revealed by metagenomics and culture.</title>
        <authorList>
            <person name="Gilroy R."/>
            <person name="Ravi A."/>
            <person name="Getino M."/>
            <person name="Pursley I."/>
            <person name="Horton D.L."/>
            <person name="Alikhan N.F."/>
            <person name="Baker D."/>
            <person name="Gharbi K."/>
            <person name="Hall N."/>
            <person name="Watson M."/>
            <person name="Adriaenssens E.M."/>
            <person name="Foster-Nyarko E."/>
            <person name="Jarju S."/>
            <person name="Secka A."/>
            <person name="Antonio M."/>
            <person name="Oren A."/>
            <person name="Chaudhuri R.R."/>
            <person name="La Ragione R."/>
            <person name="Hildebrand F."/>
            <person name="Pallen M.J."/>
        </authorList>
    </citation>
    <scope>NUCLEOTIDE SEQUENCE</scope>
    <source>
        <strain evidence="2">G3-2149</strain>
    </source>
</reference>
<dbReference type="AlphaFoldDB" id="A0A9E2LEQ5"/>
<evidence type="ECO:0000313" key="3">
    <source>
        <dbReference type="Proteomes" id="UP000823865"/>
    </source>
</evidence>
<sequence>MEEKKTPEAPVLNAHNKEEHRPSHIDEYISEIKSCIKNNIPSILKNLIKNSQPEQKIIITGFQNQLLSAFIDSIHYTTWTKEYKIGGRRDSIDIYGKENRGSYNIIIELDKPRADQIAKKIVSRIANFLDEPFIYIAICYPGTDKMNPNECIKYFEYGKKIINKINPDARLVGCIISNNLNVEFY</sequence>
<organism evidence="2 3">
    <name type="scientific">Candidatus Paraprevotella stercoravium</name>
    <dbReference type="NCBI Taxonomy" id="2838725"/>
    <lineage>
        <taxon>Bacteria</taxon>
        <taxon>Pseudomonadati</taxon>
        <taxon>Bacteroidota</taxon>
        <taxon>Bacteroidia</taxon>
        <taxon>Bacteroidales</taxon>
        <taxon>Prevotellaceae</taxon>
        <taxon>Paraprevotella</taxon>
    </lineage>
</organism>
<protein>
    <submittedName>
        <fullName evidence="2">Uncharacterized protein</fullName>
    </submittedName>
</protein>
<gene>
    <name evidence="2" type="ORF">H9789_13565</name>
</gene>